<sequence>MENKSEIQKSKDKNDDRGKTGKDKGIQSFFSHEQKLQRKQEELDELSQNADPLQFLQICHELTRMRRYKESVTFDPATAGSCLVVSELGKRLKFSKTATTTHSADSARFDSPIVLGTKGFTSGRHYWEVRVGLRNDWFVGVAKGTVPRTGMVAVTSRNGFFAIGKKGFDYQVNCPLCTILHLCPRPRNVGIYVDYAEGRISFYDVDEKLHIYSFKLESFAEKMFPCFYLYSRATKSQALVITSV</sequence>
<organism evidence="3 4">
    <name type="scientific">Solea senegalensis</name>
    <name type="common">Senegalese sole</name>
    <dbReference type="NCBI Taxonomy" id="28829"/>
    <lineage>
        <taxon>Eukaryota</taxon>
        <taxon>Metazoa</taxon>
        <taxon>Chordata</taxon>
        <taxon>Craniata</taxon>
        <taxon>Vertebrata</taxon>
        <taxon>Euteleostomi</taxon>
        <taxon>Actinopterygii</taxon>
        <taxon>Neopterygii</taxon>
        <taxon>Teleostei</taxon>
        <taxon>Neoteleostei</taxon>
        <taxon>Acanthomorphata</taxon>
        <taxon>Carangaria</taxon>
        <taxon>Pleuronectiformes</taxon>
        <taxon>Pleuronectoidei</taxon>
        <taxon>Soleidae</taxon>
        <taxon>Solea</taxon>
    </lineage>
</organism>
<feature type="compositionally biased region" description="Basic and acidic residues" evidence="1">
    <location>
        <begin position="1"/>
        <end position="25"/>
    </location>
</feature>
<dbReference type="InterPro" id="IPR006574">
    <property type="entry name" value="PRY"/>
</dbReference>
<proteinExistence type="predicted"/>
<dbReference type="PROSITE" id="PS50188">
    <property type="entry name" value="B302_SPRY"/>
    <property type="match status" value="1"/>
</dbReference>
<dbReference type="EMBL" id="JAGKHQ010000015">
    <property type="protein sequence ID" value="KAG7497924.1"/>
    <property type="molecule type" value="Genomic_DNA"/>
</dbReference>
<evidence type="ECO:0000259" key="2">
    <source>
        <dbReference type="PROSITE" id="PS50188"/>
    </source>
</evidence>
<accession>A0AAV6QXB0</accession>
<comment type="caution">
    <text evidence="3">The sequence shown here is derived from an EMBL/GenBank/DDBJ whole genome shotgun (WGS) entry which is preliminary data.</text>
</comment>
<evidence type="ECO:0000256" key="1">
    <source>
        <dbReference type="SAM" id="MobiDB-lite"/>
    </source>
</evidence>
<dbReference type="InterPro" id="IPR050143">
    <property type="entry name" value="TRIM/RBCC"/>
</dbReference>
<name>A0AAV6QXB0_SOLSE</name>
<dbReference type="PANTHER" id="PTHR24103">
    <property type="entry name" value="E3 UBIQUITIN-PROTEIN LIGASE TRIM"/>
    <property type="match status" value="1"/>
</dbReference>
<dbReference type="Pfam" id="PF13765">
    <property type="entry name" value="PRY"/>
    <property type="match status" value="1"/>
</dbReference>
<evidence type="ECO:0000313" key="4">
    <source>
        <dbReference type="Proteomes" id="UP000693946"/>
    </source>
</evidence>
<protein>
    <submittedName>
        <fullName evidence="3">E3 ubiquitin-protein ligase TRIM39-like</fullName>
    </submittedName>
</protein>
<dbReference type="AlphaFoldDB" id="A0AAV6QXB0"/>
<keyword evidence="4" id="KW-1185">Reference proteome</keyword>
<dbReference type="InterPro" id="IPR001870">
    <property type="entry name" value="B30.2/SPRY"/>
</dbReference>
<dbReference type="InterPro" id="IPR003877">
    <property type="entry name" value="SPRY_dom"/>
</dbReference>
<reference evidence="3 4" key="1">
    <citation type="journal article" date="2021" name="Sci. Rep.">
        <title>Chromosome anchoring in Senegalese sole (Solea senegalensis) reveals sex-associated markers and genome rearrangements in flatfish.</title>
        <authorList>
            <person name="Guerrero-Cozar I."/>
            <person name="Gomez-Garrido J."/>
            <person name="Berbel C."/>
            <person name="Martinez-Blanch J.F."/>
            <person name="Alioto T."/>
            <person name="Claros M.G."/>
            <person name="Gagnaire P.A."/>
            <person name="Manchado M."/>
        </authorList>
    </citation>
    <scope>NUCLEOTIDE SEQUENCE [LARGE SCALE GENOMIC DNA]</scope>
    <source>
        <strain evidence="3">Sse05_10M</strain>
    </source>
</reference>
<evidence type="ECO:0000313" key="3">
    <source>
        <dbReference type="EMBL" id="KAG7497924.1"/>
    </source>
</evidence>
<gene>
    <name evidence="3" type="ORF">JOB18_046122</name>
</gene>
<dbReference type="SMART" id="SM00589">
    <property type="entry name" value="PRY"/>
    <property type="match status" value="1"/>
</dbReference>
<feature type="region of interest" description="Disordered" evidence="1">
    <location>
        <begin position="1"/>
        <end position="43"/>
    </location>
</feature>
<dbReference type="FunFam" id="2.60.120.920:FF:000004">
    <property type="entry name" value="Butyrophilin subfamily 1 member A1"/>
    <property type="match status" value="1"/>
</dbReference>
<dbReference type="SMART" id="SM00449">
    <property type="entry name" value="SPRY"/>
    <property type="match status" value="1"/>
</dbReference>
<feature type="domain" description="B30.2/SPRY" evidence="2">
    <location>
        <begin position="51"/>
        <end position="244"/>
    </location>
</feature>
<dbReference type="Proteomes" id="UP000693946">
    <property type="component" value="Linkage Group LG3"/>
</dbReference>
<feature type="compositionally biased region" description="Basic and acidic residues" evidence="1">
    <location>
        <begin position="32"/>
        <end position="41"/>
    </location>
</feature>
<dbReference type="Pfam" id="PF00622">
    <property type="entry name" value="SPRY"/>
    <property type="match status" value="1"/>
</dbReference>